<evidence type="ECO:0000256" key="12">
    <source>
        <dbReference type="ARBA" id="ARBA00023180"/>
    </source>
</evidence>
<evidence type="ECO:0000256" key="4">
    <source>
        <dbReference type="ARBA" id="ARBA00022692"/>
    </source>
</evidence>
<name>A0A9D5HNM2_9LILI</name>
<keyword evidence="18" id="KW-1185">Reference proteome</keyword>
<keyword evidence="6" id="KW-0677">Repeat</keyword>
<evidence type="ECO:0000313" key="18">
    <source>
        <dbReference type="Proteomes" id="UP001085076"/>
    </source>
</evidence>
<dbReference type="SUPFAM" id="SSF56112">
    <property type="entry name" value="Protein kinase-like (PK-like)"/>
    <property type="match status" value="1"/>
</dbReference>
<comment type="caution">
    <text evidence="17">The sequence shown here is derived from an EMBL/GenBank/DDBJ whole genome shotgun (WGS) entry which is preliminary data.</text>
</comment>
<evidence type="ECO:0000256" key="7">
    <source>
        <dbReference type="ARBA" id="ARBA00022741"/>
    </source>
</evidence>
<dbReference type="Proteomes" id="UP001085076">
    <property type="component" value="Miscellaneous, Linkage group lg02"/>
</dbReference>
<dbReference type="Pfam" id="PF01657">
    <property type="entry name" value="Stress-antifung"/>
    <property type="match status" value="3"/>
</dbReference>
<dbReference type="PROSITE" id="PS51473">
    <property type="entry name" value="GNK2"/>
    <property type="match status" value="4"/>
</dbReference>
<dbReference type="Gene3D" id="1.10.510.10">
    <property type="entry name" value="Transferase(Phosphotransferase) domain 1"/>
    <property type="match status" value="1"/>
</dbReference>
<feature type="domain" description="Protein kinase" evidence="15">
    <location>
        <begin position="591"/>
        <end position="867"/>
    </location>
</feature>
<keyword evidence="12" id="KW-0325">Glycoprotein</keyword>
<keyword evidence="9" id="KW-0067">ATP-binding</keyword>
<dbReference type="InterPro" id="IPR000719">
    <property type="entry name" value="Prot_kinase_dom"/>
</dbReference>
<dbReference type="GO" id="GO:0006979">
    <property type="term" value="P:response to oxidative stress"/>
    <property type="evidence" value="ECO:0007669"/>
    <property type="project" value="UniProtKB-ARBA"/>
</dbReference>
<dbReference type="EMBL" id="JAGGNH010000002">
    <property type="protein sequence ID" value="KAJ0983299.1"/>
    <property type="molecule type" value="Genomic_DNA"/>
</dbReference>
<comment type="subcellular location">
    <subcellularLocation>
        <location evidence="1">Membrane</location>
        <topology evidence="1">Single-pass membrane protein</topology>
    </subcellularLocation>
</comment>
<evidence type="ECO:0000256" key="3">
    <source>
        <dbReference type="ARBA" id="ARBA00022679"/>
    </source>
</evidence>
<dbReference type="OrthoDB" id="688481at2759"/>
<keyword evidence="2" id="KW-0723">Serine/threonine-protein kinase</keyword>
<dbReference type="PROSITE" id="PS00108">
    <property type="entry name" value="PROTEIN_KINASE_ST"/>
    <property type="match status" value="1"/>
</dbReference>
<keyword evidence="4 13" id="KW-0812">Transmembrane</keyword>
<evidence type="ECO:0000256" key="11">
    <source>
        <dbReference type="ARBA" id="ARBA00023136"/>
    </source>
</evidence>
<feature type="transmembrane region" description="Helical" evidence="13">
    <location>
        <begin position="525"/>
        <end position="550"/>
    </location>
</feature>
<dbReference type="CDD" id="cd14066">
    <property type="entry name" value="STKc_IRAK"/>
    <property type="match status" value="1"/>
</dbReference>
<evidence type="ECO:0000256" key="5">
    <source>
        <dbReference type="ARBA" id="ARBA00022729"/>
    </source>
</evidence>
<accession>A0A9D5HNM2</accession>
<keyword evidence="3" id="KW-0808">Transferase</keyword>
<evidence type="ECO:0000256" key="1">
    <source>
        <dbReference type="ARBA" id="ARBA00004167"/>
    </source>
</evidence>
<keyword evidence="5 14" id="KW-0732">Signal</keyword>
<dbReference type="GO" id="GO:0004674">
    <property type="term" value="F:protein serine/threonine kinase activity"/>
    <property type="evidence" value="ECO:0007669"/>
    <property type="project" value="UniProtKB-KW"/>
</dbReference>
<gene>
    <name evidence="17" type="ORF">J5N97_011554</name>
</gene>
<dbReference type="FunFam" id="1.10.510.10:FF:000129">
    <property type="entry name" value="cysteine-rich receptor-like protein kinase 10"/>
    <property type="match status" value="1"/>
</dbReference>
<reference evidence="17" key="2">
    <citation type="journal article" date="2022" name="Hortic Res">
        <title>The genome of Dioscorea zingiberensis sheds light on the biosynthesis, origin and evolution of the medicinally important diosgenin saponins.</title>
        <authorList>
            <person name="Li Y."/>
            <person name="Tan C."/>
            <person name="Li Z."/>
            <person name="Guo J."/>
            <person name="Li S."/>
            <person name="Chen X."/>
            <person name="Wang C."/>
            <person name="Dai X."/>
            <person name="Yang H."/>
            <person name="Song W."/>
            <person name="Hou L."/>
            <person name="Xu J."/>
            <person name="Tong Z."/>
            <person name="Xu A."/>
            <person name="Yuan X."/>
            <person name="Wang W."/>
            <person name="Yang Q."/>
            <person name="Chen L."/>
            <person name="Sun Z."/>
            <person name="Wang K."/>
            <person name="Pan B."/>
            <person name="Chen J."/>
            <person name="Bao Y."/>
            <person name="Liu F."/>
            <person name="Qi X."/>
            <person name="Gang D.R."/>
            <person name="Wen J."/>
            <person name="Li J."/>
        </authorList>
    </citation>
    <scope>NUCLEOTIDE SEQUENCE</scope>
    <source>
        <strain evidence="17">Dzin_1.0</strain>
    </source>
</reference>
<dbReference type="SMART" id="SM00220">
    <property type="entry name" value="S_TKc"/>
    <property type="match status" value="1"/>
</dbReference>
<evidence type="ECO:0000259" key="16">
    <source>
        <dbReference type="PROSITE" id="PS51473"/>
    </source>
</evidence>
<dbReference type="FunFam" id="3.30.200.20:FF:000142">
    <property type="entry name" value="Cysteine-rich receptor-like protein kinase 10"/>
    <property type="match status" value="1"/>
</dbReference>
<feature type="domain" description="Gnk2-homologous" evidence="16">
    <location>
        <begin position="288"/>
        <end position="388"/>
    </location>
</feature>
<feature type="domain" description="Gnk2-homologous" evidence="16">
    <location>
        <begin position="393"/>
        <end position="500"/>
    </location>
</feature>
<evidence type="ECO:0000259" key="15">
    <source>
        <dbReference type="PROSITE" id="PS50011"/>
    </source>
</evidence>
<organism evidence="17 18">
    <name type="scientific">Dioscorea zingiberensis</name>
    <dbReference type="NCBI Taxonomy" id="325984"/>
    <lineage>
        <taxon>Eukaryota</taxon>
        <taxon>Viridiplantae</taxon>
        <taxon>Streptophyta</taxon>
        <taxon>Embryophyta</taxon>
        <taxon>Tracheophyta</taxon>
        <taxon>Spermatophyta</taxon>
        <taxon>Magnoliopsida</taxon>
        <taxon>Liliopsida</taxon>
        <taxon>Dioscoreales</taxon>
        <taxon>Dioscoreaceae</taxon>
        <taxon>Dioscorea</taxon>
    </lineage>
</organism>
<dbReference type="InterPro" id="IPR038408">
    <property type="entry name" value="GNK2_sf"/>
</dbReference>
<evidence type="ECO:0000313" key="17">
    <source>
        <dbReference type="EMBL" id="KAJ0983299.1"/>
    </source>
</evidence>
<proteinExistence type="predicted"/>
<evidence type="ECO:0000256" key="14">
    <source>
        <dbReference type="SAM" id="SignalP"/>
    </source>
</evidence>
<dbReference type="Gene3D" id="3.30.430.20">
    <property type="entry name" value="Gnk2 domain, C-X8-C-X2-C motif"/>
    <property type="match status" value="4"/>
</dbReference>
<dbReference type="InterPro" id="IPR008271">
    <property type="entry name" value="Ser/Thr_kinase_AS"/>
</dbReference>
<evidence type="ECO:0008006" key="19">
    <source>
        <dbReference type="Google" id="ProtNLM"/>
    </source>
</evidence>
<keyword evidence="10 13" id="KW-1133">Transmembrane helix</keyword>
<dbReference type="PANTHER" id="PTHR27002">
    <property type="entry name" value="RECEPTOR-LIKE SERINE/THREONINE-PROTEIN KINASE SD1-8"/>
    <property type="match status" value="1"/>
</dbReference>
<feature type="domain" description="Gnk2-homologous" evidence="16">
    <location>
        <begin position="34"/>
        <end position="136"/>
    </location>
</feature>
<evidence type="ECO:0000256" key="10">
    <source>
        <dbReference type="ARBA" id="ARBA00022989"/>
    </source>
</evidence>
<dbReference type="Gene3D" id="3.30.200.20">
    <property type="entry name" value="Phosphorylase Kinase, domain 1"/>
    <property type="match status" value="1"/>
</dbReference>
<evidence type="ECO:0000256" key="6">
    <source>
        <dbReference type="ARBA" id="ARBA00022737"/>
    </source>
</evidence>
<reference evidence="17" key="1">
    <citation type="submission" date="2021-03" db="EMBL/GenBank/DDBJ databases">
        <authorList>
            <person name="Li Z."/>
            <person name="Yang C."/>
        </authorList>
    </citation>
    <scope>NUCLEOTIDE SEQUENCE</scope>
    <source>
        <strain evidence="17">Dzin_1.0</strain>
        <tissue evidence="17">Leaf</tissue>
    </source>
</reference>
<evidence type="ECO:0000256" key="2">
    <source>
        <dbReference type="ARBA" id="ARBA00022527"/>
    </source>
</evidence>
<evidence type="ECO:0000256" key="9">
    <source>
        <dbReference type="ARBA" id="ARBA00022840"/>
    </source>
</evidence>
<dbReference type="InterPro" id="IPR002902">
    <property type="entry name" value="GNK2"/>
</dbReference>
<protein>
    <recommendedName>
        <fullName evidence="19">Cysteine-rich receptor-like protein kinase 10</fullName>
    </recommendedName>
</protein>
<keyword evidence="11 13" id="KW-0472">Membrane</keyword>
<dbReference type="InterPro" id="IPR011009">
    <property type="entry name" value="Kinase-like_dom_sf"/>
</dbReference>
<feature type="domain" description="Gnk2-homologous" evidence="16">
    <location>
        <begin position="142"/>
        <end position="249"/>
    </location>
</feature>
<dbReference type="GO" id="GO:0005524">
    <property type="term" value="F:ATP binding"/>
    <property type="evidence" value="ECO:0007669"/>
    <property type="project" value="UniProtKB-KW"/>
</dbReference>
<feature type="signal peptide" evidence="14">
    <location>
        <begin position="1"/>
        <end position="33"/>
    </location>
</feature>
<feature type="chain" id="PRO_5038954100" description="Cysteine-rich receptor-like protein kinase 10" evidence="14">
    <location>
        <begin position="34"/>
        <end position="927"/>
    </location>
</feature>
<dbReference type="PANTHER" id="PTHR27002:SF1040">
    <property type="entry name" value="OS07G0538400 PROTEIN"/>
    <property type="match status" value="1"/>
</dbReference>
<dbReference type="PROSITE" id="PS50011">
    <property type="entry name" value="PROTEIN_KINASE_DOM"/>
    <property type="match status" value="1"/>
</dbReference>
<keyword evidence="7" id="KW-0547">Nucleotide-binding</keyword>
<evidence type="ECO:0000256" key="13">
    <source>
        <dbReference type="SAM" id="Phobius"/>
    </source>
</evidence>
<evidence type="ECO:0000256" key="8">
    <source>
        <dbReference type="ARBA" id="ARBA00022777"/>
    </source>
</evidence>
<dbReference type="FunFam" id="3.30.430.20:FF:000003">
    <property type="entry name" value="Cysteine-rich RLK (RECEPTOR-like protein kinase) 10"/>
    <property type="match status" value="1"/>
</dbReference>
<dbReference type="CDD" id="cd23509">
    <property type="entry name" value="Gnk2-like"/>
    <property type="match status" value="4"/>
</dbReference>
<dbReference type="AlphaFoldDB" id="A0A9D5HNM2"/>
<keyword evidence="8" id="KW-0418">Kinase</keyword>
<dbReference type="Pfam" id="PF00069">
    <property type="entry name" value="Pkinase"/>
    <property type="match status" value="1"/>
</dbReference>
<dbReference type="GO" id="GO:0005886">
    <property type="term" value="C:plasma membrane"/>
    <property type="evidence" value="ECO:0007669"/>
    <property type="project" value="TreeGrafter"/>
</dbReference>
<sequence length="927" mass="102177">MTVLYSASLSLAGSFLIPILLLLLLLLVSQTLSDPIYQNCETTGNYTANSTYESNLSKLLASLSSIGSIQGFSKKSIGSTPDKVYGLVLCRGDINSTECRSCIQVAAQDIIHLCPFSKGAAIWNYHCVLRHSNQYFFSSANDSDVFYLRSNEQVTEPASFNKTVIEMMDTVFRWAAYNSSRRFATGVAYFNRDFHRIYGLGQCTPDLSGDQCLQCLRGTCKMMRSLIAGRQLGSILGVRCNVSSPEKRIFASKLSSLMARKPKASHLLLVRELLLLLFSSKICSQKNDPIFVYCPHDSNYTNPSPFKTNLDLLLSNLTSSVPNSPSLFSNATVGTAYGLAQCRPDNTPSSCADCLTDSASAFSALCPFSRSAAVRFVLCLLRYSDTSFYSELDVTSFNVLNTQTSTSLPTLSNAELQDLIYQTRSHASTTESKFGAAVANLSHSRVASATADCTRDLSNDDCTICLNQAVGILLSDENTTPFARQVVGLSCVVGYVVHTFVAATPSPATTAITGTSGSHGSGNHVVTVVLVVVLPLIALFVLLSAIYIVFQRRRNRKMVFLPEIEDDETVLASAECKLFDLSTLREATDNFADQNMLGEGGFGPVYKGTSKNGQEIAVKRLSRTSGQGLLELRNEVVFVAKLQHRNLVRLLGCCLQEKEKLLVYEYLPNTSLDKILFDPIRSRELDWSKRYKIIEGISRGLLYLHEDSRLRIIHRDLKPSNILLDEDMNPKISDFGLAKHFGAKETHRNTTRIAGTYGYMAPEYAIRGVFSTKSDVFSFGVMALEIVTGRKNSDFQRYCPTENLLIHVWQQWNEGKALELVDQVLGNEFKEQVLRCIHIGLLCVQEDPTKRPSMASVVNMLSSHSIPLPASAAPAFFNGSSSIIKESGHIAAVLNLDIVNKEDANGYLGHSEMISRNEISISEMEPR</sequence>